<evidence type="ECO:0000256" key="1">
    <source>
        <dbReference type="SAM" id="MobiDB-lite"/>
    </source>
</evidence>
<accession>A0A8S3Z7T5</accession>
<dbReference type="EMBL" id="CAJHNH020002101">
    <property type="protein sequence ID" value="CAG5125577.1"/>
    <property type="molecule type" value="Genomic_DNA"/>
</dbReference>
<feature type="compositionally biased region" description="Polar residues" evidence="1">
    <location>
        <begin position="24"/>
        <end position="42"/>
    </location>
</feature>
<evidence type="ECO:0000313" key="2">
    <source>
        <dbReference type="EMBL" id="CAG5125577.1"/>
    </source>
</evidence>
<name>A0A8S3Z7T5_9EUPU</name>
<feature type="compositionally biased region" description="Low complexity" evidence="1">
    <location>
        <begin position="64"/>
        <end position="74"/>
    </location>
</feature>
<sequence>TSFDFGPSFMDEVLRALDEKEKQISSSADTTPTPSVNNHTSEPSVKPPAPSVGPPIPARRESRTSSSSSGASVAPPLPTQPPRTII</sequence>
<evidence type="ECO:0000313" key="3">
    <source>
        <dbReference type="Proteomes" id="UP000678393"/>
    </source>
</evidence>
<comment type="caution">
    <text evidence="2">The sequence shown here is derived from an EMBL/GenBank/DDBJ whole genome shotgun (WGS) entry which is preliminary data.</text>
</comment>
<feature type="compositionally biased region" description="Pro residues" evidence="1">
    <location>
        <begin position="75"/>
        <end position="86"/>
    </location>
</feature>
<feature type="non-terminal residue" evidence="2">
    <location>
        <position position="86"/>
    </location>
</feature>
<feature type="non-terminal residue" evidence="2">
    <location>
        <position position="1"/>
    </location>
</feature>
<dbReference type="AlphaFoldDB" id="A0A8S3Z7T5"/>
<organism evidence="2 3">
    <name type="scientific">Candidula unifasciata</name>
    <dbReference type="NCBI Taxonomy" id="100452"/>
    <lineage>
        <taxon>Eukaryota</taxon>
        <taxon>Metazoa</taxon>
        <taxon>Spiralia</taxon>
        <taxon>Lophotrochozoa</taxon>
        <taxon>Mollusca</taxon>
        <taxon>Gastropoda</taxon>
        <taxon>Heterobranchia</taxon>
        <taxon>Euthyneura</taxon>
        <taxon>Panpulmonata</taxon>
        <taxon>Eupulmonata</taxon>
        <taxon>Stylommatophora</taxon>
        <taxon>Helicina</taxon>
        <taxon>Helicoidea</taxon>
        <taxon>Geomitridae</taxon>
        <taxon>Candidula</taxon>
    </lineage>
</organism>
<feature type="compositionally biased region" description="Pro residues" evidence="1">
    <location>
        <begin position="45"/>
        <end position="57"/>
    </location>
</feature>
<proteinExistence type="predicted"/>
<protein>
    <submittedName>
        <fullName evidence="2">Uncharacterized protein</fullName>
    </submittedName>
</protein>
<feature type="region of interest" description="Disordered" evidence="1">
    <location>
        <begin position="14"/>
        <end position="86"/>
    </location>
</feature>
<reference evidence="2" key="1">
    <citation type="submission" date="2021-04" db="EMBL/GenBank/DDBJ databases">
        <authorList>
            <consortium name="Molecular Ecology Group"/>
        </authorList>
    </citation>
    <scope>NUCLEOTIDE SEQUENCE</scope>
</reference>
<keyword evidence="3" id="KW-1185">Reference proteome</keyword>
<dbReference type="Proteomes" id="UP000678393">
    <property type="component" value="Unassembled WGS sequence"/>
</dbReference>
<gene>
    <name evidence="2" type="ORF">CUNI_LOCUS11135</name>
</gene>
<feature type="compositionally biased region" description="Basic and acidic residues" evidence="1">
    <location>
        <begin position="14"/>
        <end position="23"/>
    </location>
</feature>